<reference evidence="1 2" key="1">
    <citation type="submission" date="2019-02" db="EMBL/GenBank/DDBJ databases">
        <title>Genomic Encyclopedia of Archaeal and Bacterial Type Strains, Phase II (KMG-II): from individual species to whole genera.</title>
        <authorList>
            <person name="Goeker M."/>
        </authorList>
    </citation>
    <scope>NUCLEOTIDE SEQUENCE [LARGE SCALE GENOMIC DNA]</scope>
    <source>
        <strain evidence="1 2">DSM 18328</strain>
    </source>
</reference>
<protein>
    <submittedName>
        <fullName evidence="1">Uncharacterized protein</fullName>
    </submittedName>
</protein>
<gene>
    <name evidence="1" type="ORF">BDK88_3671</name>
</gene>
<dbReference type="EMBL" id="SHMP01000007">
    <property type="protein sequence ID" value="RZV06647.1"/>
    <property type="molecule type" value="Genomic_DNA"/>
</dbReference>
<organism evidence="1 2">
    <name type="scientific">Natrinema hispanicum</name>
    <dbReference type="NCBI Taxonomy" id="392421"/>
    <lineage>
        <taxon>Archaea</taxon>
        <taxon>Methanobacteriati</taxon>
        <taxon>Methanobacteriota</taxon>
        <taxon>Stenosarchaea group</taxon>
        <taxon>Halobacteria</taxon>
        <taxon>Halobacteriales</taxon>
        <taxon>Natrialbaceae</taxon>
        <taxon>Natrinema</taxon>
    </lineage>
</organism>
<accession>A0A482Y9T5</accession>
<dbReference type="Proteomes" id="UP000291097">
    <property type="component" value="Unassembled WGS sequence"/>
</dbReference>
<sequence>MQFPLEIGMLAQKIGLRLLSHRCKGMSERASVLEPHTVTSSATATHSLRVVAESGYDDRASSVASDRWPKIDPIARWQSIVASHNVTPASLHRPTALPLCGAVILTTFRERDVPGTECEQLVQSGCAKWLEYTQTHRISTE</sequence>
<comment type="caution">
    <text evidence="1">The sequence shown here is derived from an EMBL/GenBank/DDBJ whole genome shotgun (WGS) entry which is preliminary data.</text>
</comment>
<evidence type="ECO:0000313" key="2">
    <source>
        <dbReference type="Proteomes" id="UP000291097"/>
    </source>
</evidence>
<dbReference type="AlphaFoldDB" id="A0A482Y9T5"/>
<proteinExistence type="predicted"/>
<name>A0A482Y9T5_9EURY</name>
<evidence type="ECO:0000313" key="1">
    <source>
        <dbReference type="EMBL" id="RZV06647.1"/>
    </source>
</evidence>